<dbReference type="STRING" id="2010991.A0A3M2S024"/>
<feature type="signal peptide" evidence="2">
    <location>
        <begin position="1"/>
        <end position="20"/>
    </location>
</feature>
<keyword evidence="2" id="KW-0732">Signal</keyword>
<evidence type="ECO:0000256" key="2">
    <source>
        <dbReference type="SAM" id="SignalP"/>
    </source>
</evidence>
<sequence>MKFYAALLAILAATSNPASADYVLRHGKPSSVGMLAKPLKDMIQNITEFSEPRNYGDASHNEVRAVEPGSANIVARHGVIVSAFATGKRNLYADANGTLLDPSDQEDATLDTVYDLASISKLFTAVAVLREVDAGRVKLEENVATYLPEFAANGKGNIKVIDLLTHTSGLLPLPVPDLWKSYYSSIDERVHTLLTLAPQEPRRTKFLYSDIGFMTLRYLLERVTGMNHELLVYSYTIPLGMKSTFFNRGNLEGPLNPFHNRTAPTEFEIEAQGPEEPKRPQPVRGTVHDENTWALGGVSGHAGVFSTVGDVAIFCQMILNNGIYNGYRVLSKKAVDLIFTDFNAQFPGNNYGAGFALNQTNTQGSMQSMKTASHSGFTGTTLAIDRPSGTFWLHFANRVHPSRHWATNNPARRAMGYWVAKSLGRNVAWPN</sequence>
<feature type="chain" id="PRO_5018071320" description="Beta-lactamase-related domain-containing protein" evidence="2">
    <location>
        <begin position="21"/>
        <end position="431"/>
    </location>
</feature>
<name>A0A3M2S024_9HYPO</name>
<organism evidence="4 5">
    <name type="scientific">Fusarium kuroshium</name>
    <dbReference type="NCBI Taxonomy" id="2010991"/>
    <lineage>
        <taxon>Eukaryota</taxon>
        <taxon>Fungi</taxon>
        <taxon>Dikarya</taxon>
        <taxon>Ascomycota</taxon>
        <taxon>Pezizomycotina</taxon>
        <taxon>Sordariomycetes</taxon>
        <taxon>Hypocreomycetidae</taxon>
        <taxon>Hypocreales</taxon>
        <taxon>Nectriaceae</taxon>
        <taxon>Fusarium</taxon>
        <taxon>Fusarium solani species complex</taxon>
    </lineage>
</organism>
<keyword evidence="1" id="KW-0378">Hydrolase</keyword>
<reference evidence="4 5" key="1">
    <citation type="submission" date="2017-06" db="EMBL/GenBank/DDBJ databases">
        <title>Comparative genomic analysis of Ambrosia Fusariam Clade fungi.</title>
        <authorList>
            <person name="Stajich J.E."/>
            <person name="Carrillo J."/>
            <person name="Kijimoto T."/>
            <person name="Eskalen A."/>
            <person name="O'Donnell K."/>
            <person name="Kasson M."/>
        </authorList>
    </citation>
    <scope>NUCLEOTIDE SEQUENCE [LARGE SCALE GENOMIC DNA]</scope>
    <source>
        <strain evidence="4">UCR3666</strain>
    </source>
</reference>
<evidence type="ECO:0000256" key="1">
    <source>
        <dbReference type="ARBA" id="ARBA00022801"/>
    </source>
</evidence>
<dbReference type="AlphaFoldDB" id="A0A3M2S024"/>
<protein>
    <recommendedName>
        <fullName evidence="3">Beta-lactamase-related domain-containing protein</fullName>
    </recommendedName>
</protein>
<feature type="domain" description="Beta-lactamase-related" evidence="3">
    <location>
        <begin position="76"/>
        <end position="413"/>
    </location>
</feature>
<gene>
    <name evidence="4" type="ORF">CDV36_009789</name>
</gene>
<dbReference type="InterPro" id="IPR001466">
    <property type="entry name" value="Beta-lactam-related"/>
</dbReference>
<dbReference type="Pfam" id="PF00144">
    <property type="entry name" value="Beta-lactamase"/>
    <property type="match status" value="1"/>
</dbReference>
<dbReference type="OrthoDB" id="5946976at2759"/>
<comment type="caution">
    <text evidence="4">The sequence shown here is derived from an EMBL/GenBank/DDBJ whole genome shotgun (WGS) entry which is preliminary data.</text>
</comment>
<proteinExistence type="predicted"/>
<dbReference type="EMBL" id="NKUJ01000198">
    <property type="protein sequence ID" value="RMJ10565.1"/>
    <property type="molecule type" value="Genomic_DNA"/>
</dbReference>
<dbReference type="InterPro" id="IPR050789">
    <property type="entry name" value="Diverse_Enzym_Activities"/>
</dbReference>
<dbReference type="Gene3D" id="3.40.710.10">
    <property type="entry name" value="DD-peptidase/beta-lactamase superfamily"/>
    <property type="match status" value="1"/>
</dbReference>
<dbReference type="SUPFAM" id="SSF56601">
    <property type="entry name" value="beta-lactamase/transpeptidase-like"/>
    <property type="match status" value="1"/>
</dbReference>
<accession>A0A3M2S024</accession>
<dbReference type="InterPro" id="IPR012338">
    <property type="entry name" value="Beta-lactam/transpept-like"/>
</dbReference>
<dbReference type="PANTHER" id="PTHR43283:SF11">
    <property type="entry name" value="BETA-LACTAMASE-RELATED DOMAIN-CONTAINING PROTEIN"/>
    <property type="match status" value="1"/>
</dbReference>
<dbReference type="PANTHER" id="PTHR43283">
    <property type="entry name" value="BETA-LACTAMASE-RELATED"/>
    <property type="match status" value="1"/>
</dbReference>
<evidence type="ECO:0000313" key="5">
    <source>
        <dbReference type="Proteomes" id="UP000277212"/>
    </source>
</evidence>
<evidence type="ECO:0000259" key="3">
    <source>
        <dbReference type="Pfam" id="PF00144"/>
    </source>
</evidence>
<evidence type="ECO:0000313" key="4">
    <source>
        <dbReference type="EMBL" id="RMJ10565.1"/>
    </source>
</evidence>
<dbReference type="Proteomes" id="UP000277212">
    <property type="component" value="Unassembled WGS sequence"/>
</dbReference>
<dbReference type="GO" id="GO:0016787">
    <property type="term" value="F:hydrolase activity"/>
    <property type="evidence" value="ECO:0007669"/>
    <property type="project" value="UniProtKB-KW"/>
</dbReference>
<keyword evidence="5" id="KW-1185">Reference proteome</keyword>